<sequence>MLDPAVDPNDPRLRPVPPREFSWNAIPASKAEDDIVKVSMIPSSDLDSPRNILINDPANTSRISIPSFSFLIQHEKNGTALLWDLGMTKNEKLTPVLRDGILKTFRVVPGQDVISRLTEKGFNVTEIEALVLSHSHFDHIGDFDTLPSETRVICGPGTLEAMRPGYPEDEQSEWWSKWFEERELVQLPSTDVTDSWTASIGSKLNPRNTGMRWQKLACYEHAVDWFGDGSFWIVNTPGHRVGHISALARVTSNPDTYVFLAGDTSHHQSLYLPVPTEGQPDTRTKVPFYPKSEGSKEMTSLDDDPIVNTQNIGRLTRLSAEDNIMVLLAHEGEVEGILPVWPEDLSRWKTRGWKEEKEEELKGNIARAKATGARIADEV</sequence>
<organism evidence="1 2">
    <name type="scientific">Naganishia friedmannii</name>
    <dbReference type="NCBI Taxonomy" id="89922"/>
    <lineage>
        <taxon>Eukaryota</taxon>
        <taxon>Fungi</taxon>
        <taxon>Dikarya</taxon>
        <taxon>Basidiomycota</taxon>
        <taxon>Agaricomycotina</taxon>
        <taxon>Tremellomycetes</taxon>
        <taxon>Filobasidiales</taxon>
        <taxon>Filobasidiaceae</taxon>
        <taxon>Naganishia</taxon>
    </lineage>
</organism>
<name>A0ACC2W2K6_9TREE</name>
<gene>
    <name evidence="1" type="ORF">QFC21_001669</name>
</gene>
<accession>A0ACC2W2K6</accession>
<protein>
    <submittedName>
        <fullName evidence="1">Uncharacterized protein</fullName>
    </submittedName>
</protein>
<comment type="caution">
    <text evidence="1">The sequence shown here is derived from an EMBL/GenBank/DDBJ whole genome shotgun (WGS) entry which is preliminary data.</text>
</comment>
<keyword evidence="2" id="KW-1185">Reference proteome</keyword>
<proteinExistence type="predicted"/>
<reference evidence="1" key="1">
    <citation type="submission" date="2023-04" db="EMBL/GenBank/DDBJ databases">
        <title>Draft Genome sequencing of Naganishia species isolated from polar environments using Oxford Nanopore Technology.</title>
        <authorList>
            <person name="Leo P."/>
            <person name="Venkateswaran K."/>
        </authorList>
    </citation>
    <scope>NUCLEOTIDE SEQUENCE</scope>
    <source>
        <strain evidence="1">MNA-CCFEE 5423</strain>
    </source>
</reference>
<evidence type="ECO:0000313" key="1">
    <source>
        <dbReference type="EMBL" id="KAJ9105301.1"/>
    </source>
</evidence>
<evidence type="ECO:0000313" key="2">
    <source>
        <dbReference type="Proteomes" id="UP001227268"/>
    </source>
</evidence>
<dbReference type="EMBL" id="JASBWT010000004">
    <property type="protein sequence ID" value="KAJ9105301.1"/>
    <property type="molecule type" value="Genomic_DNA"/>
</dbReference>
<dbReference type="Proteomes" id="UP001227268">
    <property type="component" value="Unassembled WGS sequence"/>
</dbReference>